<evidence type="ECO:0000313" key="2">
    <source>
        <dbReference type="Proteomes" id="UP000616151"/>
    </source>
</evidence>
<name>A0ACC5R0Y8_9HYPH</name>
<comment type="caution">
    <text evidence="1">The sequence shown here is derived from an EMBL/GenBank/DDBJ whole genome shotgun (WGS) entry which is preliminary data.</text>
</comment>
<evidence type="ECO:0000313" key="1">
    <source>
        <dbReference type="EMBL" id="MBK1866272.1"/>
    </source>
</evidence>
<reference evidence="1" key="1">
    <citation type="submission" date="2021-01" db="EMBL/GenBank/DDBJ databases">
        <authorList>
            <person name="Sun Q."/>
        </authorList>
    </citation>
    <scope>NUCLEOTIDE SEQUENCE</scope>
    <source>
        <strain evidence="1">YIM B02566</strain>
    </source>
</reference>
<dbReference type="EMBL" id="JAENHL010000006">
    <property type="protein sequence ID" value="MBK1866272.1"/>
    <property type="molecule type" value="Genomic_DNA"/>
</dbReference>
<organism evidence="1 2">
    <name type="scientific">Taklimakanibacter albus</name>
    <dbReference type="NCBI Taxonomy" id="2800327"/>
    <lineage>
        <taxon>Bacteria</taxon>
        <taxon>Pseudomonadati</taxon>
        <taxon>Pseudomonadota</taxon>
        <taxon>Alphaproteobacteria</taxon>
        <taxon>Hyphomicrobiales</taxon>
        <taxon>Aestuariivirgaceae</taxon>
        <taxon>Taklimakanibacter</taxon>
    </lineage>
</organism>
<protein>
    <submittedName>
        <fullName evidence="1">Uncharacterized protein</fullName>
    </submittedName>
</protein>
<sequence>MNNNIITTLSPAATLEDIWIRVDAENKAEVARIAAKYKVEFPASSEGVFEDHDSVCLNITHMMPEAQDFRRETIVIAFSDKVVVTLEPKGHFAPFDKALARFKRHPGLVQSSYSIMRTLLQAMNDAAAETIDMISQALETMNDQIGVITSGLDSSGREIGVSDINDTMIELNEKEELISRCLECQLSLARAARYLRMEINGSDHELKNMVETLLSDMDGVKQHASFEHEKVRYLQQSVMTSLNVKQNQIVKVFTIITAVFLPPTLVATFYGMNFAVMPELTWKHGFTATIIQTLLAALLPLLYIKKKGWLR</sequence>
<keyword evidence="2" id="KW-1185">Reference proteome</keyword>
<dbReference type="Proteomes" id="UP000616151">
    <property type="component" value="Unassembled WGS sequence"/>
</dbReference>
<gene>
    <name evidence="1" type="ORF">JHL16_07895</name>
</gene>
<proteinExistence type="predicted"/>
<accession>A0ACC5R0Y8</accession>